<evidence type="ECO:0000313" key="3">
    <source>
        <dbReference type="EnsemblPlants" id="HORVU.MOREX.r3.2HG0153480.1"/>
    </source>
</evidence>
<accession>A0A8I6WNC2</accession>
<dbReference type="AlphaFoldDB" id="A0A8I6WNC2"/>
<dbReference type="PANTHER" id="PTHR33883:SF4">
    <property type="entry name" value="OS07G0147800 PROTEIN"/>
    <property type="match status" value="1"/>
</dbReference>
<evidence type="ECO:0008006" key="5">
    <source>
        <dbReference type="Google" id="ProtNLM"/>
    </source>
</evidence>
<keyword evidence="4" id="KW-1185">Reference proteome</keyword>
<dbReference type="Gramene" id="HORVU.MOREX.r3.2HG0153480.1">
    <property type="protein sequence ID" value="HORVU.MOREX.r3.2HG0153480.1"/>
    <property type="gene ID" value="HORVU.MOREX.r3.2HG0153480"/>
</dbReference>
<reference evidence="3" key="3">
    <citation type="submission" date="2022-01" db="UniProtKB">
        <authorList>
            <consortium name="EnsemblPlants"/>
        </authorList>
    </citation>
    <scope>IDENTIFICATION</scope>
    <source>
        <strain evidence="3">subsp. vulgare</strain>
    </source>
</reference>
<feature type="compositionally biased region" description="Polar residues" evidence="2">
    <location>
        <begin position="387"/>
        <end position="402"/>
    </location>
</feature>
<dbReference type="Proteomes" id="UP000011116">
    <property type="component" value="Chromosome 2H"/>
</dbReference>
<proteinExistence type="predicted"/>
<name>A0A8I6WNC2_HORVV</name>
<feature type="coiled-coil region" evidence="1">
    <location>
        <begin position="788"/>
        <end position="815"/>
    </location>
</feature>
<feature type="coiled-coil region" evidence="1">
    <location>
        <begin position="602"/>
        <end position="650"/>
    </location>
</feature>
<evidence type="ECO:0000313" key="4">
    <source>
        <dbReference type="Proteomes" id="UP000011116"/>
    </source>
</evidence>
<dbReference type="SMR" id="A0A8I6WNC2"/>
<reference evidence="3" key="2">
    <citation type="submission" date="2020-10" db="EMBL/GenBank/DDBJ databases">
        <authorList>
            <person name="Scholz U."/>
            <person name="Mascher M."/>
            <person name="Fiebig A."/>
        </authorList>
    </citation>
    <scope>NUCLEOTIDE SEQUENCE [LARGE SCALE GENOMIC DNA]</scope>
    <source>
        <strain evidence="3">cv. Morex</strain>
    </source>
</reference>
<protein>
    <recommendedName>
        <fullName evidence="5">WPP domain-associated protein</fullName>
    </recommendedName>
</protein>
<feature type="compositionally biased region" description="Low complexity" evidence="2">
    <location>
        <begin position="55"/>
        <end position="69"/>
    </location>
</feature>
<dbReference type="PANTHER" id="PTHR33883">
    <property type="entry name" value="WPP DOMAIN-ASSOCIATED PROTEIN"/>
    <property type="match status" value="1"/>
</dbReference>
<evidence type="ECO:0000256" key="2">
    <source>
        <dbReference type="SAM" id="MobiDB-lite"/>
    </source>
</evidence>
<sequence length="862" mass="97942">MWLLASPPTPSRWSVRYLPPRLARPGGDLSAVSSSPRREPAIGRLAWSNPRPGFTATASPSVSASPAATTLPLPTLARGLLSSQPGGHRFRGRNSCCPSMARIQPVFDQGMDPFLGRLTIPAANTSQSRCTAQNGLSLLNGPSLDTHSSLEQGSAVPPPPSLLSCNCSCDVGSDFEAFANVMSRLHHHILDADVEINYAEYLDLMKLEVDQQLDKLKEDMMPLKSHTFLHESDADVSCPVICLHGKPVVEMDEGFDDLKLLLIVVFRQIKEMLSLFNASIHDLRWEHDLQLEVTGIMLGDSIRTLEDELDKKFFVQSSIVNNLRKNRKETVVQCGAIRQELISISDMLLPSEDESHSSHSKHENLGSRSNRWKYNLLRKKTEEEHSASSSVENKKSATQRSISPREVISEKSDFRHLKGLTREEIINYFRSEISKLKRLHELYLQDKTEELFKFKREKASLDLKHDVEFEHLRKKVPDIISRVDTIISNTIKVPTVCSTSEALEENCRLNNTIDSLYLENQHLSGLLAEKVNDIKELSCQISDARRDISLRLSLEEQLMRQVGTIQGDYDDLFVESTIRDEVYRTVTRNFVDDCRTSMEDVSRNSQAEVSSLEAKLSEKEKALCLANEENQKLKEKLLLLEKELFIQNNQDDPELTKQESEEMILRDIEMEPRVSPRSYESSEQSMEDKELVKLSQTLEIASTTLQEVETKKLEYNGFLGKNEHIIQLDFIMVSIMDLSKEFVEIEHKISGDIKGNEKRSDNRRDQCNHVVQQAIVLTKKGLSYKQMLDRRRSELRKAEAEVDILENKVTALLSIVQKIYVTLKNYSPVFQQYPGLLDAFLKTCKLVAGLRNKQEDDLQDTT</sequence>
<evidence type="ECO:0000256" key="1">
    <source>
        <dbReference type="SAM" id="Coils"/>
    </source>
</evidence>
<dbReference type="InterPro" id="IPR037490">
    <property type="entry name" value="WAP"/>
</dbReference>
<keyword evidence="1" id="KW-0175">Coiled coil</keyword>
<gene>
    <name evidence="3" type="primary">LOC123426273</name>
</gene>
<dbReference type="EnsemblPlants" id="HORVU.MOREX.r3.2HG0153480.1">
    <property type="protein sequence ID" value="HORVU.MOREX.r3.2HG0153480.1"/>
    <property type="gene ID" value="HORVU.MOREX.r3.2HG0153480"/>
</dbReference>
<organism evidence="3 4">
    <name type="scientific">Hordeum vulgare subsp. vulgare</name>
    <name type="common">Domesticated barley</name>
    <dbReference type="NCBI Taxonomy" id="112509"/>
    <lineage>
        <taxon>Eukaryota</taxon>
        <taxon>Viridiplantae</taxon>
        <taxon>Streptophyta</taxon>
        <taxon>Embryophyta</taxon>
        <taxon>Tracheophyta</taxon>
        <taxon>Spermatophyta</taxon>
        <taxon>Magnoliopsida</taxon>
        <taxon>Liliopsida</taxon>
        <taxon>Poales</taxon>
        <taxon>Poaceae</taxon>
        <taxon>BOP clade</taxon>
        <taxon>Pooideae</taxon>
        <taxon>Triticodae</taxon>
        <taxon>Triticeae</taxon>
        <taxon>Hordeinae</taxon>
        <taxon>Hordeum</taxon>
    </lineage>
</organism>
<feature type="region of interest" description="Disordered" evidence="2">
    <location>
        <begin position="381"/>
        <end position="404"/>
    </location>
</feature>
<feature type="region of interest" description="Disordered" evidence="2">
    <location>
        <begin position="26"/>
        <end position="69"/>
    </location>
</feature>
<reference evidence="4" key="1">
    <citation type="journal article" date="2012" name="Nature">
        <title>A physical, genetic and functional sequence assembly of the barley genome.</title>
        <authorList>
            <consortium name="The International Barley Genome Sequencing Consortium"/>
            <person name="Mayer K.F."/>
            <person name="Waugh R."/>
            <person name="Brown J.W."/>
            <person name="Schulman A."/>
            <person name="Langridge P."/>
            <person name="Platzer M."/>
            <person name="Fincher G.B."/>
            <person name="Muehlbauer G.J."/>
            <person name="Sato K."/>
            <person name="Close T.J."/>
            <person name="Wise R.P."/>
            <person name="Stein N."/>
        </authorList>
    </citation>
    <scope>NUCLEOTIDE SEQUENCE [LARGE SCALE GENOMIC DNA]</scope>
    <source>
        <strain evidence="4">cv. Morex</strain>
    </source>
</reference>
<dbReference type="Gramene" id="HORVU.MOREX.r2.2HG0126350.1">
    <property type="protein sequence ID" value="HORVU.MOREX.r2.2HG0126350.1"/>
    <property type="gene ID" value="HORVU.MOREX.r2.2HG0126350"/>
</dbReference>